<gene>
    <name evidence="2" type="ORF">OM076_20000</name>
</gene>
<name>A0A9X3S6C0_9ACTN</name>
<reference evidence="2" key="1">
    <citation type="submission" date="2022-10" db="EMBL/GenBank/DDBJ databases">
        <title>The WGS of Solirubrobacter ginsenosidimutans DSM 21036.</title>
        <authorList>
            <person name="Jiang Z."/>
        </authorList>
    </citation>
    <scope>NUCLEOTIDE SEQUENCE</scope>
    <source>
        <strain evidence="2">DSM 21036</strain>
    </source>
</reference>
<dbReference type="EMBL" id="JAPDOD010000019">
    <property type="protein sequence ID" value="MDA0162568.1"/>
    <property type="molecule type" value="Genomic_DNA"/>
</dbReference>
<evidence type="ECO:0000313" key="3">
    <source>
        <dbReference type="Proteomes" id="UP001149140"/>
    </source>
</evidence>
<evidence type="ECO:0000256" key="1">
    <source>
        <dbReference type="SAM" id="MobiDB-lite"/>
    </source>
</evidence>
<protein>
    <submittedName>
        <fullName evidence="2">Uncharacterized protein</fullName>
    </submittedName>
</protein>
<comment type="caution">
    <text evidence="2">The sequence shown here is derived from an EMBL/GenBank/DDBJ whole genome shotgun (WGS) entry which is preliminary data.</text>
</comment>
<dbReference type="Proteomes" id="UP001149140">
    <property type="component" value="Unassembled WGS sequence"/>
</dbReference>
<feature type="compositionally biased region" description="Pro residues" evidence="1">
    <location>
        <begin position="33"/>
        <end position="46"/>
    </location>
</feature>
<accession>A0A9X3S6C0</accession>
<sequence>MTVAASIILAAIFGGIVFTLLDSWQRRAATPSIDPPPVYRPEPPRPAFNVERRKPEGPEDSLWSGWAGRRN</sequence>
<evidence type="ECO:0000313" key="2">
    <source>
        <dbReference type="EMBL" id="MDA0162568.1"/>
    </source>
</evidence>
<organism evidence="2 3">
    <name type="scientific">Solirubrobacter ginsenosidimutans</name>
    <dbReference type="NCBI Taxonomy" id="490573"/>
    <lineage>
        <taxon>Bacteria</taxon>
        <taxon>Bacillati</taxon>
        <taxon>Actinomycetota</taxon>
        <taxon>Thermoleophilia</taxon>
        <taxon>Solirubrobacterales</taxon>
        <taxon>Solirubrobacteraceae</taxon>
        <taxon>Solirubrobacter</taxon>
    </lineage>
</organism>
<keyword evidence="3" id="KW-1185">Reference proteome</keyword>
<proteinExistence type="predicted"/>
<dbReference type="RefSeq" id="WP_270041809.1">
    <property type="nucleotide sequence ID" value="NZ_JAPDOD010000019.1"/>
</dbReference>
<dbReference type="AlphaFoldDB" id="A0A9X3S6C0"/>
<feature type="region of interest" description="Disordered" evidence="1">
    <location>
        <begin position="30"/>
        <end position="71"/>
    </location>
</feature>